<keyword evidence="2" id="KW-1185">Reference proteome</keyword>
<organism evidence="1 2">
    <name type="scientific">Anguilla anguilla</name>
    <name type="common">European freshwater eel</name>
    <name type="synonym">Muraena anguilla</name>
    <dbReference type="NCBI Taxonomy" id="7936"/>
    <lineage>
        <taxon>Eukaryota</taxon>
        <taxon>Metazoa</taxon>
        <taxon>Chordata</taxon>
        <taxon>Craniata</taxon>
        <taxon>Vertebrata</taxon>
        <taxon>Euteleostomi</taxon>
        <taxon>Actinopterygii</taxon>
        <taxon>Neopterygii</taxon>
        <taxon>Teleostei</taxon>
        <taxon>Anguilliformes</taxon>
        <taxon>Anguillidae</taxon>
        <taxon>Anguilla</taxon>
    </lineage>
</organism>
<proteinExistence type="predicted"/>
<dbReference type="EMBL" id="JAFIRN010000005">
    <property type="protein sequence ID" value="KAG5849204.1"/>
    <property type="molecule type" value="Genomic_DNA"/>
</dbReference>
<evidence type="ECO:0000313" key="2">
    <source>
        <dbReference type="Proteomes" id="UP001044222"/>
    </source>
</evidence>
<name>A0A9D3MI43_ANGAN</name>
<dbReference type="Proteomes" id="UP001044222">
    <property type="component" value="Unassembled WGS sequence"/>
</dbReference>
<protein>
    <submittedName>
        <fullName evidence="1">Uncharacterized protein</fullName>
    </submittedName>
</protein>
<evidence type="ECO:0000313" key="1">
    <source>
        <dbReference type="EMBL" id="KAG5849204.1"/>
    </source>
</evidence>
<dbReference type="AlphaFoldDB" id="A0A9D3MI43"/>
<sequence length="173" mass="19674">MPRKSLLCSPVVPCACQCIASRASSRGFRRHRFPGTVTRAVKRQFAILIVTHFTSLHPRPAAPKMNLSCTRRGKRHLFSPSTLAAMCHTKPAHQNSLLSVVPKISNFEDSTLSKTHRRGFCHRYDEECRVPSADDGNCFLWTESTEETSPHSTACAFMCEYPFKKIFLWDQSW</sequence>
<gene>
    <name evidence="1" type="ORF">ANANG_G00107490</name>
</gene>
<accession>A0A9D3MI43</accession>
<comment type="caution">
    <text evidence="1">The sequence shown here is derived from an EMBL/GenBank/DDBJ whole genome shotgun (WGS) entry which is preliminary data.</text>
</comment>
<reference evidence="1" key="1">
    <citation type="submission" date="2021-01" db="EMBL/GenBank/DDBJ databases">
        <title>A chromosome-scale assembly of European eel, Anguilla anguilla.</title>
        <authorList>
            <person name="Henkel C."/>
            <person name="Jong-Raadsen S.A."/>
            <person name="Dufour S."/>
            <person name="Weltzien F.-A."/>
            <person name="Palstra A.P."/>
            <person name="Pelster B."/>
            <person name="Spaink H.P."/>
            <person name="Van Den Thillart G.E."/>
            <person name="Jansen H."/>
            <person name="Zahm M."/>
            <person name="Klopp C."/>
            <person name="Cedric C."/>
            <person name="Louis A."/>
            <person name="Berthelot C."/>
            <person name="Parey E."/>
            <person name="Roest Crollius H."/>
            <person name="Montfort J."/>
            <person name="Robinson-Rechavi M."/>
            <person name="Bucao C."/>
            <person name="Bouchez O."/>
            <person name="Gislard M."/>
            <person name="Lluch J."/>
            <person name="Milhes M."/>
            <person name="Lampietro C."/>
            <person name="Lopez Roques C."/>
            <person name="Donnadieu C."/>
            <person name="Braasch I."/>
            <person name="Desvignes T."/>
            <person name="Postlethwait J."/>
            <person name="Bobe J."/>
            <person name="Guiguen Y."/>
            <person name="Dirks R."/>
        </authorList>
    </citation>
    <scope>NUCLEOTIDE SEQUENCE</scope>
    <source>
        <strain evidence="1">Tag_6206</strain>
        <tissue evidence="1">Liver</tissue>
    </source>
</reference>